<keyword evidence="3" id="KW-1185">Reference proteome</keyword>
<dbReference type="RefSeq" id="WP_188893345.1">
    <property type="nucleotide sequence ID" value="NZ_BMMZ01000001.1"/>
</dbReference>
<keyword evidence="1" id="KW-0812">Transmembrane</keyword>
<feature type="transmembrane region" description="Helical" evidence="1">
    <location>
        <begin position="151"/>
        <end position="174"/>
    </location>
</feature>
<organism evidence="2 3">
    <name type="scientific">Microlunatus endophyticus</name>
    <dbReference type="NCBI Taxonomy" id="1716077"/>
    <lineage>
        <taxon>Bacteria</taxon>
        <taxon>Bacillati</taxon>
        <taxon>Actinomycetota</taxon>
        <taxon>Actinomycetes</taxon>
        <taxon>Propionibacteriales</taxon>
        <taxon>Propionibacteriaceae</taxon>
        <taxon>Microlunatus</taxon>
    </lineage>
</organism>
<keyword evidence="1" id="KW-1133">Transmembrane helix</keyword>
<feature type="transmembrane region" description="Helical" evidence="1">
    <location>
        <begin position="297"/>
        <end position="316"/>
    </location>
</feature>
<dbReference type="Pfam" id="PF12679">
    <property type="entry name" value="ABC2_membrane_2"/>
    <property type="match status" value="1"/>
</dbReference>
<keyword evidence="1" id="KW-0472">Membrane</keyword>
<comment type="caution">
    <text evidence="2">The sequence shown here is derived from an EMBL/GenBank/DDBJ whole genome shotgun (WGS) entry which is preliminary data.</text>
</comment>
<dbReference type="Proteomes" id="UP000613840">
    <property type="component" value="Unassembled WGS sequence"/>
</dbReference>
<reference evidence="2" key="2">
    <citation type="submission" date="2020-09" db="EMBL/GenBank/DDBJ databases">
        <authorList>
            <person name="Sun Q."/>
            <person name="Zhou Y."/>
        </authorList>
    </citation>
    <scope>NUCLEOTIDE SEQUENCE</scope>
    <source>
        <strain evidence="2">CGMCC 4.7306</strain>
    </source>
</reference>
<sequence>MINLLAAEFTRLRSRRIVIIWLIGLLVAVAGFQVLAGFVVRQPTASEIATARHQLQQAQADYTAHHDADVKQCEEDNPGQADACDYPPPTLNDYLRTPETFAATADAGLTVSTVFTALIFLVIGASMIGAEYGSGAIANWLSFIPDRNRVYVSKITVVALAAAVIGAAAAALTLTTTALLVKINSGTVDHVGDLAAAGARGLIVVVVATAGGFALALVSRHTIAALGVVVGYLVADFVLNIVMASLDAVQKIKPWLPDKNAQAVIEHGISYQDQVTRVTADGTTYDTVTRHLSFGHGLVYLLVVLAIAVAASLLVFRRRDIG</sequence>
<evidence type="ECO:0000313" key="3">
    <source>
        <dbReference type="Proteomes" id="UP000613840"/>
    </source>
</evidence>
<feature type="transmembrane region" description="Helical" evidence="1">
    <location>
        <begin position="194"/>
        <end position="218"/>
    </location>
</feature>
<reference evidence="2" key="1">
    <citation type="journal article" date="2014" name="Int. J. Syst. Evol. Microbiol.">
        <title>Complete genome sequence of Corynebacterium casei LMG S-19264T (=DSM 44701T), isolated from a smear-ripened cheese.</title>
        <authorList>
            <consortium name="US DOE Joint Genome Institute (JGI-PGF)"/>
            <person name="Walter F."/>
            <person name="Albersmeier A."/>
            <person name="Kalinowski J."/>
            <person name="Ruckert C."/>
        </authorList>
    </citation>
    <scope>NUCLEOTIDE SEQUENCE</scope>
    <source>
        <strain evidence="2">CGMCC 4.7306</strain>
    </source>
</reference>
<dbReference type="GO" id="GO:0140359">
    <property type="term" value="F:ABC-type transporter activity"/>
    <property type="evidence" value="ECO:0007669"/>
    <property type="project" value="InterPro"/>
</dbReference>
<dbReference type="EMBL" id="BMMZ01000001">
    <property type="protein sequence ID" value="GGL48022.1"/>
    <property type="molecule type" value="Genomic_DNA"/>
</dbReference>
<feature type="transmembrane region" description="Helical" evidence="1">
    <location>
        <begin position="18"/>
        <end position="40"/>
    </location>
</feature>
<evidence type="ECO:0000313" key="2">
    <source>
        <dbReference type="EMBL" id="GGL48022.1"/>
    </source>
</evidence>
<dbReference type="GO" id="GO:0005886">
    <property type="term" value="C:plasma membrane"/>
    <property type="evidence" value="ECO:0007669"/>
    <property type="project" value="UniProtKB-SubCell"/>
</dbReference>
<feature type="transmembrane region" description="Helical" evidence="1">
    <location>
        <begin position="225"/>
        <end position="246"/>
    </location>
</feature>
<dbReference type="AlphaFoldDB" id="A0A917S142"/>
<protein>
    <recommendedName>
        <fullName evidence="4">ABC-2 type transport system permease protein</fullName>
    </recommendedName>
</protein>
<evidence type="ECO:0000256" key="1">
    <source>
        <dbReference type="SAM" id="Phobius"/>
    </source>
</evidence>
<gene>
    <name evidence="2" type="ORF">GCM10011575_02390</name>
</gene>
<feature type="transmembrane region" description="Helical" evidence="1">
    <location>
        <begin position="107"/>
        <end position="130"/>
    </location>
</feature>
<evidence type="ECO:0008006" key="4">
    <source>
        <dbReference type="Google" id="ProtNLM"/>
    </source>
</evidence>
<name>A0A917S142_9ACTN</name>
<dbReference type="PANTHER" id="PTHR37305:SF2">
    <property type="entry name" value="BACITRACIN TRANSPORT PERMEASE PROTEIN BCRB"/>
    <property type="match status" value="1"/>
</dbReference>
<dbReference type="PANTHER" id="PTHR37305">
    <property type="entry name" value="INTEGRAL MEMBRANE PROTEIN-RELATED"/>
    <property type="match status" value="1"/>
</dbReference>
<accession>A0A917S142</accession>
<proteinExistence type="predicted"/>